<feature type="domain" description="Peptidase M16 N-terminal" evidence="4">
    <location>
        <begin position="149"/>
        <end position="239"/>
    </location>
</feature>
<evidence type="ECO:0000256" key="2">
    <source>
        <dbReference type="RuleBase" id="RU004447"/>
    </source>
</evidence>
<dbReference type="AlphaFoldDB" id="A0A9D5QD03"/>
<gene>
    <name evidence="6" type="ORF">GF359_07855</name>
</gene>
<evidence type="ECO:0000313" key="7">
    <source>
        <dbReference type="Proteomes" id="UP000630660"/>
    </source>
</evidence>
<reference evidence="6" key="1">
    <citation type="submission" date="2019-11" db="EMBL/GenBank/DDBJ databases">
        <title>Microbial mats filling the niche in hypersaline microbial mats.</title>
        <authorList>
            <person name="Wong H.L."/>
            <person name="Macleod F.I."/>
            <person name="White R.A. III"/>
            <person name="Burns B.P."/>
        </authorList>
    </citation>
    <scope>NUCLEOTIDE SEQUENCE</scope>
    <source>
        <strain evidence="6">Bin_327</strain>
    </source>
</reference>
<dbReference type="Pfam" id="PF00675">
    <property type="entry name" value="Peptidase_M16"/>
    <property type="match status" value="2"/>
</dbReference>
<dbReference type="PANTHER" id="PTHR11851:SF49">
    <property type="entry name" value="MITOCHONDRIAL-PROCESSING PEPTIDASE SUBUNIT ALPHA"/>
    <property type="match status" value="1"/>
</dbReference>
<dbReference type="InterPro" id="IPR007863">
    <property type="entry name" value="Peptidase_M16_C"/>
</dbReference>
<comment type="similarity">
    <text evidence="1 2">Belongs to the peptidase M16 family.</text>
</comment>
<evidence type="ECO:0000259" key="4">
    <source>
        <dbReference type="Pfam" id="PF00675"/>
    </source>
</evidence>
<dbReference type="InterPro" id="IPR050361">
    <property type="entry name" value="MPP/UQCRC_Complex"/>
</dbReference>
<protein>
    <submittedName>
        <fullName evidence="6">Insulinase family protein</fullName>
    </submittedName>
</protein>
<dbReference type="Gene3D" id="3.30.830.10">
    <property type="entry name" value="Metalloenzyme, LuxS/M16 peptidase-like"/>
    <property type="match status" value="3"/>
</dbReference>
<dbReference type="GO" id="GO:0004222">
    <property type="term" value="F:metalloendopeptidase activity"/>
    <property type="evidence" value="ECO:0007669"/>
    <property type="project" value="InterPro"/>
</dbReference>
<dbReference type="InterPro" id="IPR011765">
    <property type="entry name" value="Pept_M16_N"/>
</dbReference>
<dbReference type="GO" id="GO:0006508">
    <property type="term" value="P:proteolysis"/>
    <property type="evidence" value="ECO:0007669"/>
    <property type="project" value="InterPro"/>
</dbReference>
<keyword evidence="3" id="KW-0732">Signal</keyword>
<evidence type="ECO:0000259" key="5">
    <source>
        <dbReference type="Pfam" id="PF05193"/>
    </source>
</evidence>
<dbReference type="InterPro" id="IPR001431">
    <property type="entry name" value="Pept_M16_Zn_BS"/>
</dbReference>
<dbReference type="InterPro" id="IPR011249">
    <property type="entry name" value="Metalloenz_LuxS/M16"/>
</dbReference>
<feature type="chain" id="PRO_5039616953" evidence="3">
    <location>
        <begin position="21"/>
        <end position="492"/>
    </location>
</feature>
<name>A0A9D5QD03_UNCW3</name>
<dbReference type="SUPFAM" id="SSF63411">
    <property type="entry name" value="LuxS/MPP-like metallohydrolase"/>
    <property type="match status" value="2"/>
</dbReference>
<dbReference type="PROSITE" id="PS00143">
    <property type="entry name" value="INSULINASE"/>
    <property type="match status" value="1"/>
</dbReference>
<feature type="signal peptide" evidence="3">
    <location>
        <begin position="1"/>
        <end position="20"/>
    </location>
</feature>
<dbReference type="PANTHER" id="PTHR11851">
    <property type="entry name" value="METALLOPROTEASE"/>
    <property type="match status" value="1"/>
</dbReference>
<feature type="domain" description="Peptidase M16 N-terminal" evidence="4">
    <location>
        <begin position="46"/>
        <end position="92"/>
    </location>
</feature>
<evidence type="ECO:0000256" key="1">
    <source>
        <dbReference type="ARBA" id="ARBA00007261"/>
    </source>
</evidence>
<feature type="domain" description="Peptidase M16 C-terminal" evidence="5">
    <location>
        <begin position="246"/>
        <end position="422"/>
    </location>
</feature>
<proteinExistence type="inferred from homology"/>
<sequence length="492" mass="55526">MKQLARFLFFTLLLPLITGASTYAELEERVVEHELENGMRFLIFERHDAPLVSMVISVKAGAANEVTNKTGVAHFLEHLAFKGTKNLGTTDYDAEKDALAELDKTFEAWFQASQAGAESAVLDRLYADFIEKQDEAFSYIVEGEIGKLYEGNGGTSVNAATSYDYTTYQVTLPSNRFKLWCAVESDRMANPVFRELYRERNVILEERRKGTDNSPTGLFWEEFNCAAYKAHPYGRPIIGHYSDMENLSRETVRDFYETFYVPQHMTAGIAGDVNAEEIIPLLDAYFGRIQTKPDPPEIITTEPEQPGIRRVEVKLAKTPITVVKFLTVPRAHPDEIPLDLLATILGGGQTSRLHRALVEKRKLATYVSAYHPTRRHGGYFQVYARPVEGVTPGELEVAVLEELRKIKDNPVNTSELEAARARIQIGIFDAFSNNLRLARNLALADQQPDGWRNTFRRLEQASLITPDDLTDVAGRYLDFDKRTVGLMEVTDD</sequence>
<dbReference type="EMBL" id="WJKJ01000261">
    <property type="protein sequence ID" value="MBD3365114.1"/>
    <property type="molecule type" value="Genomic_DNA"/>
</dbReference>
<organism evidence="6 7">
    <name type="scientific">candidate division WOR-3 bacterium</name>
    <dbReference type="NCBI Taxonomy" id="2052148"/>
    <lineage>
        <taxon>Bacteria</taxon>
        <taxon>Bacteria division WOR-3</taxon>
    </lineage>
</organism>
<dbReference type="GO" id="GO:0046872">
    <property type="term" value="F:metal ion binding"/>
    <property type="evidence" value="ECO:0007669"/>
    <property type="project" value="InterPro"/>
</dbReference>
<evidence type="ECO:0000256" key="3">
    <source>
        <dbReference type="SAM" id="SignalP"/>
    </source>
</evidence>
<dbReference type="Pfam" id="PF05193">
    <property type="entry name" value="Peptidase_M16_C"/>
    <property type="match status" value="1"/>
</dbReference>
<dbReference type="Proteomes" id="UP000630660">
    <property type="component" value="Unassembled WGS sequence"/>
</dbReference>
<comment type="caution">
    <text evidence="6">The sequence shown here is derived from an EMBL/GenBank/DDBJ whole genome shotgun (WGS) entry which is preliminary data.</text>
</comment>
<accession>A0A9D5QD03</accession>
<evidence type="ECO:0000313" key="6">
    <source>
        <dbReference type="EMBL" id="MBD3365114.1"/>
    </source>
</evidence>